<feature type="compositionally biased region" description="Basic residues" evidence="1">
    <location>
        <begin position="211"/>
        <end position="221"/>
    </location>
</feature>
<reference evidence="2 3" key="1">
    <citation type="submission" date="2015-06" db="EMBL/GenBank/DDBJ databases">
        <title>Talaromyces atroroseus IBT 11181 draft genome.</title>
        <authorList>
            <person name="Rasmussen K.B."/>
            <person name="Rasmussen S."/>
            <person name="Petersen B."/>
            <person name="Sicheritz-Ponten T."/>
            <person name="Mortensen U.H."/>
            <person name="Thrane U."/>
        </authorList>
    </citation>
    <scope>NUCLEOTIDE SEQUENCE [LARGE SCALE GENOMIC DNA]</scope>
    <source>
        <strain evidence="2 3">IBT 11181</strain>
    </source>
</reference>
<feature type="region of interest" description="Disordered" evidence="1">
    <location>
        <begin position="79"/>
        <end position="110"/>
    </location>
</feature>
<dbReference type="GeneID" id="31006379"/>
<proteinExistence type="predicted"/>
<dbReference type="STRING" id="1441469.A0A225ALF5"/>
<comment type="caution">
    <text evidence="2">The sequence shown here is derived from an EMBL/GenBank/DDBJ whole genome shotgun (WGS) entry which is preliminary data.</text>
</comment>
<dbReference type="OrthoDB" id="5355007at2759"/>
<feature type="compositionally biased region" description="Low complexity" evidence="1">
    <location>
        <begin position="84"/>
        <end position="103"/>
    </location>
</feature>
<evidence type="ECO:0000313" key="3">
    <source>
        <dbReference type="Proteomes" id="UP000214365"/>
    </source>
</evidence>
<dbReference type="AlphaFoldDB" id="A0A225ALF5"/>
<feature type="compositionally biased region" description="Polar residues" evidence="1">
    <location>
        <begin position="193"/>
        <end position="205"/>
    </location>
</feature>
<dbReference type="EMBL" id="LFMY01000010">
    <property type="protein sequence ID" value="OKL58078.1"/>
    <property type="molecule type" value="Genomic_DNA"/>
</dbReference>
<evidence type="ECO:0000256" key="1">
    <source>
        <dbReference type="SAM" id="MobiDB-lite"/>
    </source>
</evidence>
<sequence length="221" mass="23670">MPSETTVSAETFESEIYNRLLETSTLDDLHANLLFSLQRAGWAERIQSLSLELLRAGRCTHFDDMVDIVVTLATGQTHPAVPEANNNSSNNANATANGHSGTNSFNGNTANNSESFFRDIDVRIPKEIVEQGVRALRDSIRPFAVIEDDEDGSEADGGGSHNIVGAKELPNGAKNSSKSDKKQNKSSKDSASTGKSNDANTSPTKNLPKDKKIKPAGKGAK</sequence>
<evidence type="ECO:0000313" key="2">
    <source>
        <dbReference type="EMBL" id="OKL58078.1"/>
    </source>
</evidence>
<feature type="compositionally biased region" description="Basic and acidic residues" evidence="1">
    <location>
        <begin position="177"/>
        <end position="188"/>
    </location>
</feature>
<gene>
    <name evidence="2" type="ORF">UA08_06624</name>
</gene>
<accession>A0A225ALF5</accession>
<dbReference type="RefSeq" id="XP_020118199.1">
    <property type="nucleotide sequence ID" value="XM_020268922.1"/>
</dbReference>
<keyword evidence="3" id="KW-1185">Reference proteome</keyword>
<organism evidence="2 3">
    <name type="scientific">Talaromyces atroroseus</name>
    <dbReference type="NCBI Taxonomy" id="1441469"/>
    <lineage>
        <taxon>Eukaryota</taxon>
        <taxon>Fungi</taxon>
        <taxon>Dikarya</taxon>
        <taxon>Ascomycota</taxon>
        <taxon>Pezizomycotina</taxon>
        <taxon>Eurotiomycetes</taxon>
        <taxon>Eurotiomycetidae</taxon>
        <taxon>Eurotiales</taxon>
        <taxon>Trichocomaceae</taxon>
        <taxon>Talaromyces</taxon>
        <taxon>Talaromyces sect. Trachyspermi</taxon>
    </lineage>
</organism>
<feature type="region of interest" description="Disordered" evidence="1">
    <location>
        <begin position="148"/>
        <end position="221"/>
    </location>
</feature>
<dbReference type="Proteomes" id="UP000214365">
    <property type="component" value="Unassembled WGS sequence"/>
</dbReference>
<name>A0A225ALF5_TALAT</name>
<protein>
    <submittedName>
        <fullName evidence="2">Uncharacterized protein</fullName>
    </submittedName>
</protein>